<sequence>MRWGSCVSPAGAGGRELRLYYSNLKIKKILWKPFPAVRLTFSVATRVFRFPASSPVPKISAVGLPVSGAGCHFYFSSDGRDPLCAPRSIYAALRFGNFQRMLKLKLNVSLTHCQPSSKKEIQESHCQTGQPSTGK</sequence>
<proteinExistence type="predicted"/>
<organism evidence="1 2">
    <name type="scientific">Pleurodeles waltl</name>
    <name type="common">Iberian ribbed newt</name>
    <dbReference type="NCBI Taxonomy" id="8319"/>
    <lineage>
        <taxon>Eukaryota</taxon>
        <taxon>Metazoa</taxon>
        <taxon>Chordata</taxon>
        <taxon>Craniata</taxon>
        <taxon>Vertebrata</taxon>
        <taxon>Euteleostomi</taxon>
        <taxon>Amphibia</taxon>
        <taxon>Batrachia</taxon>
        <taxon>Caudata</taxon>
        <taxon>Salamandroidea</taxon>
        <taxon>Salamandridae</taxon>
        <taxon>Pleurodelinae</taxon>
        <taxon>Pleurodeles</taxon>
    </lineage>
</organism>
<comment type="caution">
    <text evidence="1">The sequence shown here is derived from an EMBL/GenBank/DDBJ whole genome shotgun (WGS) entry which is preliminary data.</text>
</comment>
<reference evidence="1" key="1">
    <citation type="journal article" date="2022" name="bioRxiv">
        <title>Sequencing and chromosome-scale assembly of the giantPleurodeles waltlgenome.</title>
        <authorList>
            <person name="Brown T."/>
            <person name="Elewa A."/>
            <person name="Iarovenko S."/>
            <person name="Subramanian E."/>
            <person name="Araus A.J."/>
            <person name="Petzold A."/>
            <person name="Susuki M."/>
            <person name="Suzuki K.-i.T."/>
            <person name="Hayashi T."/>
            <person name="Toyoda A."/>
            <person name="Oliveira C."/>
            <person name="Osipova E."/>
            <person name="Leigh N.D."/>
            <person name="Simon A."/>
            <person name="Yun M.H."/>
        </authorList>
    </citation>
    <scope>NUCLEOTIDE SEQUENCE</scope>
    <source>
        <strain evidence="1">20211129_DDA</strain>
        <tissue evidence="1">Liver</tissue>
    </source>
</reference>
<dbReference type="EMBL" id="JANPWB010000009">
    <property type="protein sequence ID" value="KAJ1152103.1"/>
    <property type="molecule type" value="Genomic_DNA"/>
</dbReference>
<protein>
    <submittedName>
        <fullName evidence="1">Uncharacterized protein</fullName>
    </submittedName>
</protein>
<name>A0AAV7RMI1_PLEWA</name>
<evidence type="ECO:0000313" key="2">
    <source>
        <dbReference type="Proteomes" id="UP001066276"/>
    </source>
</evidence>
<evidence type="ECO:0000313" key="1">
    <source>
        <dbReference type="EMBL" id="KAJ1152103.1"/>
    </source>
</evidence>
<dbReference type="Proteomes" id="UP001066276">
    <property type="component" value="Chromosome 5"/>
</dbReference>
<accession>A0AAV7RMI1</accession>
<gene>
    <name evidence="1" type="ORF">NDU88_004880</name>
</gene>
<keyword evidence="2" id="KW-1185">Reference proteome</keyword>
<dbReference type="AlphaFoldDB" id="A0AAV7RMI1"/>